<evidence type="ECO:0000313" key="2">
    <source>
        <dbReference type="EMBL" id="RHZ78996.1"/>
    </source>
</evidence>
<evidence type="ECO:0000313" key="3">
    <source>
        <dbReference type="Proteomes" id="UP000266861"/>
    </source>
</evidence>
<protein>
    <submittedName>
        <fullName evidence="2">Uncharacterized protein</fullName>
    </submittedName>
</protein>
<keyword evidence="3" id="KW-1185">Reference proteome</keyword>
<proteinExistence type="predicted"/>
<organism evidence="2 3">
    <name type="scientific">Diversispora epigaea</name>
    <dbReference type="NCBI Taxonomy" id="1348612"/>
    <lineage>
        <taxon>Eukaryota</taxon>
        <taxon>Fungi</taxon>
        <taxon>Fungi incertae sedis</taxon>
        <taxon>Mucoromycota</taxon>
        <taxon>Glomeromycotina</taxon>
        <taxon>Glomeromycetes</taxon>
        <taxon>Diversisporales</taxon>
        <taxon>Diversisporaceae</taxon>
        <taxon>Diversispora</taxon>
    </lineage>
</organism>
<sequence length="541" mass="63226">MDTNYFDNISETDKSFTHIPIPDQFATSLEDNNSSDEEDLSKWETDSESLIDENIEHENEREILQTEYENEKEILQIENNNLKPCAVIDYIDGNIKKCGATNKLRKLWQLVGTWQLDTDTVEQAEGQLENLVVYSNDINLKNKTLSLITSTLQILKKDQFNFNFQNPPSLFTIQTIFKFYKINLNEKISWNHKECYDLGKKMANILLREKKQIISQKLQLEEPKSLLEFYKALPFQLIQFFEGLIQTFLEKLNNNANQKQQKRKKENYYFKNLNKKKIQKIIIFITSIIVSLGFKGTKIWLIRMLANLCQKPHLLSSLYKVLLSIGAIDHTKRWEYILEKNRIDAAEPTLRLLKGSNIWNACVIDNIDIKKKTFSYGNIYDVTRSSIHATLRLVFQFQLPIDITSISNNIIELNEESQLFGYNQISNEIINTLKNILKESLNISKNPDLFFSHETNIEIINQKIIDTYKISSKCIPTHLVILEAGRNPNNDMEIFEACEKYYKDFGINDESEIDIFCDQALFQRVLKYHNNKPQIKPLLGQ</sequence>
<feature type="coiled-coil region" evidence="1">
    <location>
        <begin position="40"/>
        <end position="81"/>
    </location>
</feature>
<dbReference type="Proteomes" id="UP000266861">
    <property type="component" value="Unassembled WGS sequence"/>
</dbReference>
<keyword evidence="1" id="KW-0175">Coiled coil</keyword>
<evidence type="ECO:0000256" key="1">
    <source>
        <dbReference type="SAM" id="Coils"/>
    </source>
</evidence>
<gene>
    <name evidence="2" type="ORF">Glove_152g51</name>
</gene>
<accession>A0A397IYZ7</accession>
<reference evidence="2 3" key="1">
    <citation type="submission" date="2018-08" db="EMBL/GenBank/DDBJ databases">
        <title>Genome and evolution of the arbuscular mycorrhizal fungus Diversispora epigaea (formerly Glomus versiforme) and its bacterial endosymbionts.</title>
        <authorList>
            <person name="Sun X."/>
            <person name="Fei Z."/>
            <person name="Harrison M."/>
        </authorList>
    </citation>
    <scope>NUCLEOTIDE SEQUENCE [LARGE SCALE GENOMIC DNA]</scope>
    <source>
        <strain evidence="2 3">IT104</strain>
    </source>
</reference>
<dbReference type="AlphaFoldDB" id="A0A397IYZ7"/>
<comment type="caution">
    <text evidence="2">The sequence shown here is derived from an EMBL/GenBank/DDBJ whole genome shotgun (WGS) entry which is preliminary data.</text>
</comment>
<name>A0A397IYZ7_9GLOM</name>
<dbReference type="EMBL" id="PQFF01000143">
    <property type="protein sequence ID" value="RHZ78996.1"/>
    <property type="molecule type" value="Genomic_DNA"/>
</dbReference>